<dbReference type="InParanoid" id="A0A1D6FTI1"/>
<feature type="domain" description="TOD1/MUCI70 glycosyltransferase-like" evidence="1">
    <location>
        <begin position="138"/>
        <end position="238"/>
    </location>
</feature>
<evidence type="ECO:0000313" key="2">
    <source>
        <dbReference type="EMBL" id="AQK94836.1"/>
    </source>
</evidence>
<gene>
    <name evidence="2" type="ORF">ZEAMMB73_Zm00001d010764</name>
</gene>
<sequence>MSLGGTSGPRVCARICKLAGRRQRMLLRLLVSVAVAFCFLFSSLVSKDEDASPGVETMLVFSDHVRSFVNPVWTSSGRPVDRKRTGPRPCPVCYLPVEQALALRPAKPSLSPVLQSLNYVLEEILIPKESKSGSLFGGNYDVMQQPENISKFSKDTVCFFMFLDEETEAAIKNTTIGHTKKIGLWRVVVVRNLPFTDARRNGKVPKLLLHRLFPNARYSIWIDGKLKLVRDPYQVLER</sequence>
<organism evidence="2">
    <name type="scientific">Zea mays</name>
    <name type="common">Maize</name>
    <dbReference type="NCBI Taxonomy" id="4577"/>
    <lineage>
        <taxon>Eukaryota</taxon>
        <taxon>Viridiplantae</taxon>
        <taxon>Streptophyta</taxon>
        <taxon>Embryophyta</taxon>
        <taxon>Tracheophyta</taxon>
        <taxon>Spermatophyta</taxon>
        <taxon>Magnoliopsida</taxon>
        <taxon>Liliopsida</taxon>
        <taxon>Poales</taxon>
        <taxon>Poaceae</taxon>
        <taxon>PACMAD clade</taxon>
        <taxon>Panicoideae</taxon>
        <taxon>Andropogonodae</taxon>
        <taxon>Andropogoneae</taxon>
        <taxon>Tripsacinae</taxon>
        <taxon>Zea</taxon>
    </lineage>
</organism>
<evidence type="ECO:0000259" key="1">
    <source>
        <dbReference type="Pfam" id="PF04765"/>
    </source>
</evidence>
<name>A0A1D6FTI1_MAIZE</name>
<dbReference type="PANTHER" id="PTHR12956:SF75">
    <property type="entry name" value="OS01G0304300 PROTEIN"/>
    <property type="match status" value="1"/>
</dbReference>
<proteinExistence type="predicted"/>
<dbReference type="Pfam" id="PF04765">
    <property type="entry name" value="TOD1_MUCI70"/>
    <property type="match status" value="1"/>
</dbReference>
<protein>
    <submittedName>
        <fullName evidence="2">Inner membrane protein oxaA</fullName>
    </submittedName>
</protein>
<dbReference type="AlphaFoldDB" id="A0A1D6FTI1"/>
<dbReference type="PANTHER" id="PTHR12956">
    <property type="entry name" value="ALKALINE CERAMIDASE-RELATED"/>
    <property type="match status" value="1"/>
</dbReference>
<dbReference type="InterPro" id="IPR006852">
    <property type="entry name" value="TOD1_MUCI70"/>
</dbReference>
<reference evidence="2" key="1">
    <citation type="submission" date="2015-12" db="EMBL/GenBank/DDBJ databases">
        <title>Update maize B73 reference genome by single molecule sequencing technologies.</title>
        <authorList>
            <consortium name="Maize Genome Sequencing Project"/>
            <person name="Ware D."/>
        </authorList>
    </citation>
    <scope>NUCLEOTIDE SEQUENCE</scope>
    <source>
        <tissue evidence="2">Seedling</tissue>
    </source>
</reference>
<accession>A0A1D6FTI1</accession>
<dbReference type="InterPro" id="IPR048354">
    <property type="entry name" value="TOD1_MUCI70_glycTrfase_dom"/>
</dbReference>
<dbReference type="EMBL" id="CM000784">
    <property type="protein sequence ID" value="AQK94836.1"/>
    <property type="molecule type" value="Genomic_DNA"/>
</dbReference>